<protein>
    <submittedName>
        <fullName evidence="1">Uncharacterized protein</fullName>
    </submittedName>
</protein>
<evidence type="ECO:0000313" key="2">
    <source>
        <dbReference type="Proteomes" id="UP000263642"/>
    </source>
</evidence>
<sequence length="175" mass="19959">MTLTGDKNGRMTFNNKQNNRELSKAEIIVAHSLRVLLKQTAVGASLEETEDYRLLMGALDYFIPEVLAELCPEWKSDALDDVIPLVADRTGEREAVFFGMSWLIRDQTVVPAYLQLQIDSAIDRVNWLECRIGERGPQGMLCRPGSSFDKQLYRLQGREDQIDWAYHVTYGEKSS</sequence>
<organism evidence="1 2">
    <name type="scientific">Gimesia maris</name>
    <dbReference type="NCBI Taxonomy" id="122"/>
    <lineage>
        <taxon>Bacteria</taxon>
        <taxon>Pseudomonadati</taxon>
        <taxon>Planctomycetota</taxon>
        <taxon>Planctomycetia</taxon>
        <taxon>Planctomycetales</taxon>
        <taxon>Planctomycetaceae</taxon>
        <taxon>Gimesia</taxon>
    </lineage>
</organism>
<dbReference type="AlphaFoldDB" id="A0A3D3R3I4"/>
<proteinExistence type="predicted"/>
<reference evidence="1 2" key="1">
    <citation type="journal article" date="2018" name="Nat. Biotechnol.">
        <title>A standardized bacterial taxonomy based on genome phylogeny substantially revises the tree of life.</title>
        <authorList>
            <person name="Parks D.H."/>
            <person name="Chuvochina M."/>
            <person name="Waite D.W."/>
            <person name="Rinke C."/>
            <person name="Skarshewski A."/>
            <person name="Chaumeil P.A."/>
            <person name="Hugenholtz P."/>
        </authorList>
    </citation>
    <scope>NUCLEOTIDE SEQUENCE [LARGE SCALE GENOMIC DNA]</scope>
    <source>
        <strain evidence="1">UBA9375</strain>
    </source>
</reference>
<dbReference type="EMBL" id="DQAY01000056">
    <property type="protein sequence ID" value="HCO23319.1"/>
    <property type="molecule type" value="Genomic_DNA"/>
</dbReference>
<evidence type="ECO:0000313" key="1">
    <source>
        <dbReference type="EMBL" id="HCO23319.1"/>
    </source>
</evidence>
<name>A0A3D3R3I4_9PLAN</name>
<accession>A0A3D3R3I4</accession>
<dbReference type="Proteomes" id="UP000263642">
    <property type="component" value="Unassembled WGS sequence"/>
</dbReference>
<comment type="caution">
    <text evidence="1">The sequence shown here is derived from an EMBL/GenBank/DDBJ whole genome shotgun (WGS) entry which is preliminary data.</text>
</comment>
<gene>
    <name evidence="1" type="ORF">DIT97_09790</name>
</gene>